<evidence type="ECO:0000313" key="8">
    <source>
        <dbReference type="Proteomes" id="UP000034956"/>
    </source>
</evidence>
<dbReference type="InterPro" id="IPR013057">
    <property type="entry name" value="AA_transpt_TM"/>
</dbReference>
<feature type="transmembrane region" description="Helical" evidence="5">
    <location>
        <begin position="214"/>
        <end position="235"/>
    </location>
</feature>
<feature type="transmembrane region" description="Helical" evidence="5">
    <location>
        <begin position="79"/>
        <end position="101"/>
    </location>
</feature>
<accession>A0A0G1WMJ1</accession>
<proteinExistence type="predicted"/>
<dbReference type="EMBL" id="LCPF01000001">
    <property type="protein sequence ID" value="KKU91548.1"/>
    <property type="molecule type" value="Genomic_DNA"/>
</dbReference>
<evidence type="ECO:0000256" key="3">
    <source>
        <dbReference type="ARBA" id="ARBA00022989"/>
    </source>
</evidence>
<evidence type="ECO:0000256" key="5">
    <source>
        <dbReference type="SAM" id="Phobius"/>
    </source>
</evidence>
<name>A0A0G1WMJ1_9BACT</name>
<keyword evidence="4 5" id="KW-0472">Membrane</keyword>
<dbReference type="Proteomes" id="UP000034956">
    <property type="component" value="Unassembled WGS sequence"/>
</dbReference>
<keyword evidence="3 5" id="KW-1133">Transmembrane helix</keyword>
<reference evidence="7 8" key="1">
    <citation type="journal article" date="2015" name="Nature">
        <title>rRNA introns, odd ribosomes, and small enigmatic genomes across a large radiation of phyla.</title>
        <authorList>
            <person name="Brown C.T."/>
            <person name="Hug L.A."/>
            <person name="Thomas B.C."/>
            <person name="Sharon I."/>
            <person name="Castelle C.J."/>
            <person name="Singh A."/>
            <person name="Wilkins M.J."/>
            <person name="Williams K.H."/>
            <person name="Banfield J.F."/>
        </authorList>
    </citation>
    <scope>NUCLEOTIDE SEQUENCE [LARGE SCALE GENOMIC DNA]</scope>
</reference>
<comment type="caution">
    <text evidence="7">The sequence shown here is derived from an EMBL/GenBank/DDBJ whole genome shotgun (WGS) entry which is preliminary data.</text>
</comment>
<feature type="transmembrane region" description="Helical" evidence="5">
    <location>
        <begin position="287"/>
        <end position="307"/>
    </location>
</feature>
<feature type="transmembrane region" description="Helical" evidence="5">
    <location>
        <begin position="138"/>
        <end position="159"/>
    </location>
</feature>
<feature type="domain" description="Amino acid transporter transmembrane" evidence="6">
    <location>
        <begin position="6"/>
        <end position="274"/>
    </location>
</feature>
<dbReference type="AlphaFoldDB" id="A0A0G1WMJ1"/>
<feature type="transmembrane region" description="Helical" evidence="5">
    <location>
        <begin position="5"/>
        <end position="28"/>
    </location>
</feature>
<feature type="transmembrane region" description="Helical" evidence="5">
    <location>
        <begin position="113"/>
        <end position="131"/>
    </location>
</feature>
<dbReference type="Gene3D" id="1.20.1740.10">
    <property type="entry name" value="Amino acid/polyamine transporter I"/>
    <property type="match status" value="1"/>
</dbReference>
<feature type="transmembrane region" description="Helical" evidence="5">
    <location>
        <begin position="313"/>
        <end position="333"/>
    </location>
</feature>
<gene>
    <name evidence="7" type="ORF">UY23_C0001G0154</name>
</gene>
<feature type="transmembrane region" description="Helical" evidence="5">
    <location>
        <begin position="345"/>
        <end position="365"/>
    </location>
</feature>
<dbReference type="GO" id="GO:0015179">
    <property type="term" value="F:L-amino acid transmembrane transporter activity"/>
    <property type="evidence" value="ECO:0007669"/>
    <property type="project" value="TreeGrafter"/>
</dbReference>
<keyword evidence="2 5" id="KW-0812">Transmembrane</keyword>
<feature type="transmembrane region" description="Helical" evidence="5">
    <location>
        <begin position="255"/>
        <end position="275"/>
    </location>
</feature>
<dbReference type="Pfam" id="PF01490">
    <property type="entry name" value="Aa_trans"/>
    <property type="match status" value="1"/>
</dbReference>
<dbReference type="GO" id="GO:0016020">
    <property type="term" value="C:membrane"/>
    <property type="evidence" value="ECO:0007669"/>
    <property type="project" value="UniProtKB-SubCell"/>
</dbReference>
<evidence type="ECO:0000259" key="6">
    <source>
        <dbReference type="Pfam" id="PF01490"/>
    </source>
</evidence>
<dbReference type="PANTHER" id="PTHR22950:SF461">
    <property type="entry name" value="AMINO ACID TRANSPORTER TRANSMEMBRANE DOMAIN-CONTAINING PROTEIN"/>
    <property type="match status" value="1"/>
</dbReference>
<feature type="transmembrane region" description="Helical" evidence="5">
    <location>
        <begin position="171"/>
        <end position="193"/>
    </location>
</feature>
<evidence type="ECO:0000256" key="2">
    <source>
        <dbReference type="ARBA" id="ARBA00022692"/>
    </source>
</evidence>
<evidence type="ECO:0000313" key="7">
    <source>
        <dbReference type="EMBL" id="KKU91548.1"/>
    </source>
</evidence>
<comment type="subcellular location">
    <subcellularLocation>
        <location evidence="1">Membrane</location>
        <topology evidence="1">Multi-pass membrane protein</topology>
    </subcellularLocation>
</comment>
<evidence type="ECO:0000256" key="1">
    <source>
        <dbReference type="ARBA" id="ARBA00004141"/>
    </source>
</evidence>
<dbReference type="PANTHER" id="PTHR22950">
    <property type="entry name" value="AMINO ACID TRANSPORTER"/>
    <property type="match status" value="1"/>
</dbReference>
<protein>
    <submittedName>
        <fullName evidence="7">Aromatic amino acid transporter of the HAAAP family</fullName>
    </submittedName>
</protein>
<organism evidence="7 8">
    <name type="scientific">Candidatus Jorgensenbacteria bacterium GW2011_GWA1_48_11</name>
    <dbReference type="NCBI Taxonomy" id="1618660"/>
    <lineage>
        <taxon>Bacteria</taxon>
        <taxon>Candidatus Joergenseniibacteriota</taxon>
    </lineage>
</organism>
<feature type="transmembrane region" description="Helical" evidence="5">
    <location>
        <begin position="34"/>
        <end position="58"/>
    </location>
</feature>
<evidence type="ECO:0000256" key="4">
    <source>
        <dbReference type="ARBA" id="ARBA00023136"/>
    </source>
</evidence>
<sequence length="369" mass="41000">MNRGFLLAITVLAGTIVGAGMFALPYLVSRLGLVLGFFYLFFFAAVYFAIHLMYARVVAVEPGKHQFFYFARIYLKKPLAIFASWSILLELLFVLTIYLILAPVFLRLVWPDAGLGVLFIFWFVGSAFVLLDLRWLGLSEFIGALGILIIIFIVFFVSFPKPLLTPFGQSLDWSLFFLPFGPILFALAGRPAISKVVEEWRRSRAANQSFSLGKAVFFGTFIPAFIYTLFIIGVLKLNPGVSPEAVNSLGFLSPALLAGLGLAGLLAILTSYFVIAVNVKEIMQLDLGLGKTASVLVASLGPLFLYFAGFKDFLSALVFTGGIFLALEGIFVVKMWRRAFPKNPWRWFGWPLYLVFGVALGYTVFNTFL</sequence>